<dbReference type="Proteomes" id="UP000703893">
    <property type="component" value="Unassembled WGS sequence"/>
</dbReference>
<feature type="non-terminal residue" evidence="2">
    <location>
        <position position="1"/>
    </location>
</feature>
<protein>
    <submittedName>
        <fullName evidence="2">Phosphohydrolase</fullName>
    </submittedName>
</protein>
<reference evidence="2 3" key="1">
    <citation type="submission" date="2019-03" db="EMBL/GenBank/DDBJ databases">
        <title>Lake Tanganyika Metagenome-Assembled Genomes (MAGs).</title>
        <authorList>
            <person name="Tran P."/>
        </authorList>
    </citation>
    <scope>NUCLEOTIDE SEQUENCE [LARGE SCALE GENOMIC DNA]</scope>
    <source>
        <strain evidence="2">K_DeepCast_65m_m2_236</strain>
    </source>
</reference>
<dbReference type="AlphaFoldDB" id="A0A938BM85"/>
<dbReference type="SUPFAM" id="SSF109604">
    <property type="entry name" value="HD-domain/PDEase-like"/>
    <property type="match status" value="1"/>
</dbReference>
<gene>
    <name evidence="2" type="ORF">FJZ00_13090</name>
</gene>
<name>A0A938BM85_9BACT</name>
<evidence type="ECO:0000313" key="3">
    <source>
        <dbReference type="Proteomes" id="UP000703893"/>
    </source>
</evidence>
<feature type="domain" description="HD-GYP" evidence="1">
    <location>
        <begin position="1"/>
        <end position="58"/>
    </location>
</feature>
<dbReference type="EMBL" id="VGJX01000851">
    <property type="protein sequence ID" value="MBM3276081.1"/>
    <property type="molecule type" value="Genomic_DNA"/>
</dbReference>
<dbReference type="PROSITE" id="PS51832">
    <property type="entry name" value="HD_GYP"/>
    <property type="match status" value="1"/>
</dbReference>
<comment type="caution">
    <text evidence="2">The sequence shown here is derived from an EMBL/GenBank/DDBJ whole genome shotgun (WGS) entry which is preliminary data.</text>
</comment>
<evidence type="ECO:0000313" key="2">
    <source>
        <dbReference type="EMBL" id="MBM3276081.1"/>
    </source>
</evidence>
<proteinExistence type="predicted"/>
<evidence type="ECO:0000259" key="1">
    <source>
        <dbReference type="PROSITE" id="PS51832"/>
    </source>
</evidence>
<dbReference type="InterPro" id="IPR037522">
    <property type="entry name" value="HD_GYP_dom"/>
</dbReference>
<accession>A0A938BM85</accession>
<dbReference type="InterPro" id="IPR052020">
    <property type="entry name" value="Cyclic_di-GMP/3'3'-cGAMP_PDE"/>
</dbReference>
<dbReference type="PANTHER" id="PTHR45228:SF8">
    <property type="entry name" value="TWO-COMPONENT RESPONSE REGULATOR-RELATED"/>
    <property type="match status" value="1"/>
</dbReference>
<sequence>ADTYEALTHRRPYRVALDPQDALAELQRLAGIHFDPELVALFVREVYPTILAQREPLPIA</sequence>
<organism evidence="2 3">
    <name type="scientific">Candidatus Tanganyikabacteria bacterium</name>
    <dbReference type="NCBI Taxonomy" id="2961651"/>
    <lineage>
        <taxon>Bacteria</taxon>
        <taxon>Bacillati</taxon>
        <taxon>Candidatus Sericytochromatia</taxon>
        <taxon>Candidatus Tanganyikabacteria</taxon>
    </lineage>
</organism>
<dbReference type="PANTHER" id="PTHR45228">
    <property type="entry name" value="CYCLIC DI-GMP PHOSPHODIESTERASE TM_0186-RELATED"/>
    <property type="match status" value="1"/>
</dbReference>
<dbReference type="Gene3D" id="1.10.3210.10">
    <property type="entry name" value="Hypothetical protein af1432"/>
    <property type="match status" value="1"/>
</dbReference>